<dbReference type="InterPro" id="IPR003609">
    <property type="entry name" value="Pan_app"/>
</dbReference>
<keyword evidence="2" id="KW-1015">Disulfide bond</keyword>
<dbReference type="Gene3D" id="3.50.4.10">
    <property type="entry name" value="Hepatocyte Growth Factor"/>
    <property type="match status" value="1"/>
</dbReference>
<feature type="transmembrane region" description="Helical" evidence="3">
    <location>
        <begin position="44"/>
        <end position="62"/>
    </location>
</feature>
<dbReference type="PROSITE" id="PS50948">
    <property type="entry name" value="PAN"/>
    <property type="match status" value="1"/>
</dbReference>
<keyword evidence="3" id="KW-1133">Transmembrane helix</keyword>
<protein>
    <submittedName>
        <fullName evidence="5">PAN/Apple domain-containing protein</fullName>
    </submittedName>
</protein>
<accession>A0ABV4BJ06</accession>
<dbReference type="SUPFAM" id="SSF57414">
    <property type="entry name" value="Hairpin loop containing domain-like"/>
    <property type="match status" value="1"/>
</dbReference>
<keyword evidence="3" id="KW-0472">Membrane</keyword>
<evidence type="ECO:0000256" key="2">
    <source>
        <dbReference type="ARBA" id="ARBA00023157"/>
    </source>
</evidence>
<dbReference type="RefSeq" id="WP_369667684.1">
    <property type="nucleotide sequence ID" value="NZ_JBDKXB010000018.1"/>
</dbReference>
<evidence type="ECO:0000256" key="3">
    <source>
        <dbReference type="SAM" id="Phobius"/>
    </source>
</evidence>
<keyword evidence="1" id="KW-0677">Repeat</keyword>
<dbReference type="SMART" id="SM00223">
    <property type="entry name" value="APPLE"/>
    <property type="match status" value="1"/>
</dbReference>
<evidence type="ECO:0000259" key="4">
    <source>
        <dbReference type="PROSITE" id="PS50948"/>
    </source>
</evidence>
<feature type="domain" description="Apple" evidence="4">
    <location>
        <begin position="56"/>
        <end position="151"/>
    </location>
</feature>
<evidence type="ECO:0000256" key="1">
    <source>
        <dbReference type="ARBA" id="ARBA00022737"/>
    </source>
</evidence>
<gene>
    <name evidence="5" type="ORF">ABC977_12905</name>
</gene>
<dbReference type="EMBL" id="JBDKXB010000018">
    <property type="protein sequence ID" value="MEY6433302.1"/>
    <property type="molecule type" value="Genomic_DNA"/>
</dbReference>
<reference evidence="5 6" key="1">
    <citation type="submission" date="2024-05" db="EMBL/GenBank/DDBJ databases">
        <title>Genome Sequence and Characterization of the New Strain Purple Sulfur Bacterium of Genus Thioalkalicoccus.</title>
        <authorList>
            <person name="Bryantseva I.A."/>
            <person name="Kyndt J.A."/>
            <person name="Imhoff J.F."/>
        </authorList>
    </citation>
    <scope>NUCLEOTIDE SEQUENCE [LARGE SCALE GENOMIC DNA]</scope>
    <source>
        <strain evidence="5 6">Um2</strain>
    </source>
</reference>
<name>A0ABV4BJ06_9GAMM</name>
<feature type="non-terminal residue" evidence="5">
    <location>
        <position position="166"/>
    </location>
</feature>
<proteinExistence type="predicted"/>
<comment type="caution">
    <text evidence="5">The sequence shown here is derived from an EMBL/GenBank/DDBJ whole genome shotgun (WGS) entry which is preliminary data.</text>
</comment>
<evidence type="ECO:0000313" key="5">
    <source>
        <dbReference type="EMBL" id="MEY6433302.1"/>
    </source>
</evidence>
<keyword evidence="6" id="KW-1185">Reference proteome</keyword>
<organism evidence="5 6">
    <name type="scientific">Thioalkalicoccus limnaeus</name>
    <dbReference type="NCBI Taxonomy" id="120681"/>
    <lineage>
        <taxon>Bacteria</taxon>
        <taxon>Pseudomonadati</taxon>
        <taxon>Pseudomonadota</taxon>
        <taxon>Gammaproteobacteria</taxon>
        <taxon>Chromatiales</taxon>
        <taxon>Chromatiaceae</taxon>
        <taxon>Thioalkalicoccus</taxon>
    </lineage>
</organism>
<sequence length="166" mass="17960">MPDRAEAPSISVEEYLAGEAVAPVRHEYVAVEVSAMPASPSRPAALRLVLVLLVLCLVAPWLSAADGAKRDLILIEGGDYFGHDYATRKDVSQADCQAACLADARCLSFTYNVSTRWCFLKSDYGELRPFAGAVTGRILTGSPATRVERRAARLGELRFLPPGYAD</sequence>
<keyword evidence="3" id="KW-0812">Transmembrane</keyword>
<dbReference type="InterPro" id="IPR000177">
    <property type="entry name" value="Apple"/>
</dbReference>
<dbReference type="Proteomes" id="UP001564408">
    <property type="component" value="Unassembled WGS sequence"/>
</dbReference>
<dbReference type="Pfam" id="PF00024">
    <property type="entry name" value="PAN_1"/>
    <property type="match status" value="1"/>
</dbReference>
<dbReference type="CDD" id="cd01100">
    <property type="entry name" value="APPLE_Factor_XI_like"/>
    <property type="match status" value="1"/>
</dbReference>
<evidence type="ECO:0000313" key="6">
    <source>
        <dbReference type="Proteomes" id="UP001564408"/>
    </source>
</evidence>